<protein>
    <submittedName>
        <fullName evidence="7">Sigma-70 family RNA polymerase sigma factor</fullName>
    </submittedName>
</protein>
<dbReference type="InterPro" id="IPR036388">
    <property type="entry name" value="WH-like_DNA-bd_sf"/>
</dbReference>
<accession>A0AAP2D7T4</accession>
<dbReference type="Gene3D" id="1.10.10.10">
    <property type="entry name" value="Winged helix-like DNA-binding domain superfamily/Winged helix DNA-binding domain"/>
    <property type="match status" value="1"/>
</dbReference>
<dbReference type="AlphaFoldDB" id="A0AAP2D7T4"/>
<dbReference type="InterPro" id="IPR000792">
    <property type="entry name" value="Tscrpt_reg_LuxR_C"/>
</dbReference>
<evidence type="ECO:0000256" key="4">
    <source>
        <dbReference type="ARBA" id="ARBA00023163"/>
    </source>
</evidence>
<keyword evidence="2" id="KW-0805">Transcription regulation</keyword>
<dbReference type="Pfam" id="PF08281">
    <property type="entry name" value="Sigma70_r4_2"/>
    <property type="match status" value="1"/>
</dbReference>
<name>A0AAP2D7T4_9BACT</name>
<proteinExistence type="inferred from homology"/>
<dbReference type="NCBIfam" id="TIGR02937">
    <property type="entry name" value="sigma70-ECF"/>
    <property type="match status" value="1"/>
</dbReference>
<evidence type="ECO:0000259" key="6">
    <source>
        <dbReference type="Pfam" id="PF08281"/>
    </source>
</evidence>
<feature type="domain" description="RNA polymerase sigma factor 70 region 4 type 2" evidence="6">
    <location>
        <begin position="102"/>
        <end position="152"/>
    </location>
</feature>
<dbReference type="RefSeq" id="WP_254090082.1">
    <property type="nucleotide sequence ID" value="NZ_JAHESC010000011.1"/>
</dbReference>
<gene>
    <name evidence="7" type="ORF">KK078_09760</name>
</gene>
<dbReference type="SUPFAM" id="SSF88946">
    <property type="entry name" value="Sigma2 domain of RNA polymerase sigma factors"/>
    <property type="match status" value="1"/>
</dbReference>
<evidence type="ECO:0000313" key="7">
    <source>
        <dbReference type="EMBL" id="MBT1686844.1"/>
    </source>
</evidence>
<comment type="caution">
    <text evidence="7">The sequence shown here is derived from an EMBL/GenBank/DDBJ whole genome shotgun (WGS) entry which is preliminary data.</text>
</comment>
<dbReference type="CDD" id="cd06171">
    <property type="entry name" value="Sigma70_r4"/>
    <property type="match status" value="1"/>
</dbReference>
<comment type="similarity">
    <text evidence="1">Belongs to the sigma-70 factor family. ECF subfamily.</text>
</comment>
<dbReference type="InterPro" id="IPR013325">
    <property type="entry name" value="RNA_pol_sigma_r2"/>
</dbReference>
<feature type="domain" description="RNA polymerase sigma-70 region 2" evidence="5">
    <location>
        <begin position="10"/>
        <end position="74"/>
    </location>
</feature>
<organism evidence="7 8">
    <name type="scientific">Dawidia soli</name>
    <dbReference type="NCBI Taxonomy" id="2782352"/>
    <lineage>
        <taxon>Bacteria</taxon>
        <taxon>Pseudomonadati</taxon>
        <taxon>Bacteroidota</taxon>
        <taxon>Cytophagia</taxon>
        <taxon>Cytophagales</taxon>
        <taxon>Chryseotaleaceae</taxon>
        <taxon>Dawidia</taxon>
    </lineage>
</organism>
<evidence type="ECO:0000256" key="1">
    <source>
        <dbReference type="ARBA" id="ARBA00010641"/>
    </source>
</evidence>
<sequence length="168" mass="19478">MEKIAEFRKLFECHFTPLVKYSYAITKDKEQSKDIVQNFFADIWKNGMIDRIESFESFAFHAIKNKSLTYLRSIKKFESLVPELSIDQDPGVHDQHFPGYLLEAAILGLPDKCREVFMLSKMDGLTYEEIADTLNVSVKTVEKHIHNGLQKIKEKLAPYKALFLESVK</sequence>
<evidence type="ECO:0000313" key="8">
    <source>
        <dbReference type="Proteomes" id="UP001319180"/>
    </source>
</evidence>
<evidence type="ECO:0000256" key="2">
    <source>
        <dbReference type="ARBA" id="ARBA00023015"/>
    </source>
</evidence>
<dbReference type="GO" id="GO:0003677">
    <property type="term" value="F:DNA binding"/>
    <property type="evidence" value="ECO:0007669"/>
    <property type="project" value="InterPro"/>
</dbReference>
<dbReference type="InterPro" id="IPR013324">
    <property type="entry name" value="RNA_pol_sigma_r3/r4-like"/>
</dbReference>
<dbReference type="GO" id="GO:0016987">
    <property type="term" value="F:sigma factor activity"/>
    <property type="evidence" value="ECO:0007669"/>
    <property type="project" value="UniProtKB-KW"/>
</dbReference>
<dbReference type="PRINTS" id="PR00038">
    <property type="entry name" value="HTHLUXR"/>
</dbReference>
<dbReference type="Proteomes" id="UP001319180">
    <property type="component" value="Unassembled WGS sequence"/>
</dbReference>
<dbReference type="EMBL" id="JAHESC010000011">
    <property type="protein sequence ID" value="MBT1686844.1"/>
    <property type="molecule type" value="Genomic_DNA"/>
</dbReference>
<dbReference type="Pfam" id="PF04542">
    <property type="entry name" value="Sigma70_r2"/>
    <property type="match status" value="1"/>
</dbReference>
<dbReference type="SUPFAM" id="SSF88659">
    <property type="entry name" value="Sigma3 and sigma4 domains of RNA polymerase sigma factors"/>
    <property type="match status" value="1"/>
</dbReference>
<reference evidence="7 8" key="1">
    <citation type="submission" date="2021-05" db="EMBL/GenBank/DDBJ databases">
        <title>A Polyphasic approach of four new species of the genus Ohtaekwangia: Ohtaekwangia histidinii sp. nov., Ohtaekwangia cretensis sp. nov., Ohtaekwangia indiensis sp. nov., Ohtaekwangia reichenbachii sp. nov. from diverse environment.</title>
        <authorList>
            <person name="Octaviana S."/>
        </authorList>
    </citation>
    <scope>NUCLEOTIDE SEQUENCE [LARGE SCALE GENOMIC DNA]</scope>
    <source>
        <strain evidence="7 8">PWU37</strain>
    </source>
</reference>
<dbReference type="PANTHER" id="PTHR43133">
    <property type="entry name" value="RNA POLYMERASE ECF-TYPE SIGMA FACTO"/>
    <property type="match status" value="1"/>
</dbReference>
<dbReference type="InterPro" id="IPR014284">
    <property type="entry name" value="RNA_pol_sigma-70_dom"/>
</dbReference>
<dbReference type="InterPro" id="IPR013249">
    <property type="entry name" value="RNA_pol_sigma70_r4_t2"/>
</dbReference>
<dbReference type="PANTHER" id="PTHR43133:SF46">
    <property type="entry name" value="RNA POLYMERASE SIGMA-70 FACTOR ECF SUBFAMILY"/>
    <property type="match status" value="1"/>
</dbReference>
<keyword evidence="4" id="KW-0804">Transcription</keyword>
<keyword evidence="8" id="KW-1185">Reference proteome</keyword>
<keyword evidence="3" id="KW-0731">Sigma factor</keyword>
<dbReference type="InterPro" id="IPR007627">
    <property type="entry name" value="RNA_pol_sigma70_r2"/>
</dbReference>
<dbReference type="InterPro" id="IPR039425">
    <property type="entry name" value="RNA_pol_sigma-70-like"/>
</dbReference>
<evidence type="ECO:0000256" key="3">
    <source>
        <dbReference type="ARBA" id="ARBA00023082"/>
    </source>
</evidence>
<dbReference type="Gene3D" id="1.10.1740.10">
    <property type="match status" value="1"/>
</dbReference>
<evidence type="ECO:0000259" key="5">
    <source>
        <dbReference type="Pfam" id="PF04542"/>
    </source>
</evidence>
<dbReference type="GO" id="GO:0006352">
    <property type="term" value="P:DNA-templated transcription initiation"/>
    <property type="evidence" value="ECO:0007669"/>
    <property type="project" value="InterPro"/>
</dbReference>